<name>A0A9D1S2C6_9FIRM</name>
<dbReference type="InterPro" id="IPR033470">
    <property type="entry name" value="FakA-like_C"/>
</dbReference>
<protein>
    <submittedName>
        <fullName evidence="2">DAK2 domain-containing protein</fullName>
    </submittedName>
</protein>
<dbReference type="GO" id="GO:0006071">
    <property type="term" value="P:glycerol metabolic process"/>
    <property type="evidence" value="ECO:0007669"/>
    <property type="project" value="InterPro"/>
</dbReference>
<dbReference type="InterPro" id="IPR004007">
    <property type="entry name" value="DhaL_dom"/>
</dbReference>
<feature type="domain" description="DhaL" evidence="1">
    <location>
        <begin position="7"/>
        <end position="199"/>
    </location>
</feature>
<dbReference type="Proteomes" id="UP000824070">
    <property type="component" value="Unassembled WGS sequence"/>
</dbReference>
<organism evidence="2 3">
    <name type="scientific">Candidatus Alloenteromonas pullicola</name>
    <dbReference type="NCBI Taxonomy" id="2840784"/>
    <lineage>
        <taxon>Bacteria</taxon>
        <taxon>Bacillati</taxon>
        <taxon>Bacillota</taxon>
        <taxon>Bacillota incertae sedis</taxon>
        <taxon>Candidatus Alloenteromonas</taxon>
    </lineage>
</organism>
<dbReference type="PANTHER" id="PTHR33434:SF4">
    <property type="entry name" value="PHOSPHATASE PROTEIN"/>
    <property type="match status" value="1"/>
</dbReference>
<dbReference type="NCBIfam" id="TIGR03599">
    <property type="entry name" value="YloV"/>
    <property type="match status" value="1"/>
</dbReference>
<dbReference type="Pfam" id="PF21645">
    <property type="entry name" value="FakA-like_M"/>
    <property type="match status" value="1"/>
</dbReference>
<dbReference type="InterPro" id="IPR019986">
    <property type="entry name" value="YloV-like"/>
</dbReference>
<reference evidence="2" key="1">
    <citation type="submission" date="2020-10" db="EMBL/GenBank/DDBJ databases">
        <authorList>
            <person name="Gilroy R."/>
        </authorList>
    </citation>
    <scope>NUCLEOTIDE SEQUENCE</scope>
    <source>
        <strain evidence="2">ChiGjej1B1-22543</strain>
    </source>
</reference>
<dbReference type="SMART" id="SM01121">
    <property type="entry name" value="Dak1_2"/>
    <property type="match status" value="1"/>
</dbReference>
<dbReference type="InterPro" id="IPR050270">
    <property type="entry name" value="DegV_domain_contain"/>
</dbReference>
<dbReference type="PROSITE" id="PS51480">
    <property type="entry name" value="DHAL"/>
    <property type="match status" value="1"/>
</dbReference>
<dbReference type="Gene3D" id="1.25.40.340">
    <property type="match status" value="1"/>
</dbReference>
<dbReference type="EMBL" id="DVMV01000008">
    <property type="protein sequence ID" value="HIU44811.1"/>
    <property type="molecule type" value="Genomic_DNA"/>
</dbReference>
<proteinExistence type="predicted"/>
<reference evidence="2" key="2">
    <citation type="journal article" date="2021" name="PeerJ">
        <title>Extensive microbial diversity within the chicken gut microbiome revealed by metagenomics and culture.</title>
        <authorList>
            <person name="Gilroy R."/>
            <person name="Ravi A."/>
            <person name="Getino M."/>
            <person name="Pursley I."/>
            <person name="Horton D.L."/>
            <person name="Alikhan N.F."/>
            <person name="Baker D."/>
            <person name="Gharbi K."/>
            <person name="Hall N."/>
            <person name="Watson M."/>
            <person name="Adriaenssens E.M."/>
            <person name="Foster-Nyarko E."/>
            <person name="Jarju S."/>
            <person name="Secka A."/>
            <person name="Antonio M."/>
            <person name="Oren A."/>
            <person name="Chaudhuri R.R."/>
            <person name="La Ragione R."/>
            <person name="Hildebrand F."/>
            <person name="Pallen M.J."/>
        </authorList>
    </citation>
    <scope>NUCLEOTIDE SEQUENCE</scope>
    <source>
        <strain evidence="2">ChiGjej1B1-22543</strain>
    </source>
</reference>
<evidence type="ECO:0000313" key="2">
    <source>
        <dbReference type="EMBL" id="HIU44811.1"/>
    </source>
</evidence>
<dbReference type="Pfam" id="PF13684">
    <property type="entry name" value="FakA-like_C"/>
    <property type="match status" value="1"/>
</dbReference>
<dbReference type="InterPro" id="IPR048394">
    <property type="entry name" value="FakA-like_M"/>
</dbReference>
<sequence>MKTIDATTLKGMYISAANNLYNHYPEIDQLNVFPVPDGDTGMNMNLTVTSGAKEIQNREFDDLHAVASNFSRGLLMGARGNSGVITSQIFRGFAQGCEGKKTLNAIDLAKALVSGKEVAYKAVMKPVEGTILTVIRESSAALKEFVQKGTTIEEAFDYFLEQAKKSLEHTPELLPVLKEVGVVDSGGAGLVRIIEGMASAVHGHIIERNADVATAEPAAPLYAGAKLSEDDEEAYGYCTQFILRLDDGKTPGKKPFNEKNFMRFLSAHGKSLVTVRDEEIVKVHVHALSPGMMLNYAQQFGEFVTIIIENMSEEHHNIEKGYKATDYLKALEGDGARKKEQVLPEPEEENPSLDKDMALISVCSGAGLEEMFKELGVDEIVSGGQTMNPSTEDFVKAIKKTRARNVLILPNNSNIVMAASQAADVMEGSEIKVKVVQSKTIPQGIASAMMYNPEGDLESVYSEMKSALKTISSGSVTYAIKDTEIEGVHITKGFYMAMKDKNIVSCVKDKLEALFDLSESLLRRGEPSIITVIAGEDVTDEEASKAREVLEERYGDEIEVDVKRGGQPVYSFLVGVE</sequence>
<comment type="caution">
    <text evidence="2">The sequence shown here is derived from an EMBL/GenBank/DDBJ whole genome shotgun (WGS) entry which is preliminary data.</text>
</comment>
<dbReference type="AlphaFoldDB" id="A0A9D1S2C6"/>
<evidence type="ECO:0000313" key="3">
    <source>
        <dbReference type="Proteomes" id="UP000824070"/>
    </source>
</evidence>
<dbReference type="InterPro" id="IPR036117">
    <property type="entry name" value="DhaL_dom_sf"/>
</dbReference>
<evidence type="ECO:0000259" key="1">
    <source>
        <dbReference type="PROSITE" id="PS51480"/>
    </source>
</evidence>
<dbReference type="GO" id="GO:0004371">
    <property type="term" value="F:glycerone kinase activity"/>
    <property type="evidence" value="ECO:0007669"/>
    <property type="project" value="InterPro"/>
</dbReference>
<dbReference type="Pfam" id="PF02734">
    <property type="entry name" value="Dak2"/>
    <property type="match status" value="1"/>
</dbReference>
<accession>A0A9D1S2C6</accession>
<dbReference type="SUPFAM" id="SSF101473">
    <property type="entry name" value="DhaL-like"/>
    <property type="match status" value="1"/>
</dbReference>
<dbReference type="PANTHER" id="PTHR33434">
    <property type="entry name" value="DEGV DOMAIN-CONTAINING PROTEIN DR_1986-RELATED"/>
    <property type="match status" value="1"/>
</dbReference>
<dbReference type="SMART" id="SM01120">
    <property type="entry name" value="Dak2"/>
    <property type="match status" value="1"/>
</dbReference>
<gene>
    <name evidence="2" type="ORF">IAC52_00725</name>
</gene>